<keyword evidence="3 7" id="KW-0812">Transmembrane</keyword>
<evidence type="ECO:0000256" key="4">
    <source>
        <dbReference type="ARBA" id="ARBA00022989"/>
    </source>
</evidence>
<comment type="subcellular location">
    <subcellularLocation>
        <location evidence="1">Membrane</location>
        <topology evidence="1">Multi-pass membrane protein</topology>
    </subcellularLocation>
</comment>
<feature type="region of interest" description="Disordered" evidence="6">
    <location>
        <begin position="185"/>
        <end position="205"/>
    </location>
</feature>
<evidence type="ECO:0000256" key="3">
    <source>
        <dbReference type="ARBA" id="ARBA00022692"/>
    </source>
</evidence>
<feature type="region of interest" description="Disordered" evidence="6">
    <location>
        <begin position="670"/>
        <end position="692"/>
    </location>
</feature>
<feature type="region of interest" description="Disordered" evidence="6">
    <location>
        <begin position="1"/>
        <end position="150"/>
    </location>
</feature>
<feature type="compositionally biased region" description="Basic residues" evidence="6">
    <location>
        <begin position="42"/>
        <end position="56"/>
    </location>
</feature>
<feature type="compositionally biased region" description="Acidic residues" evidence="6">
    <location>
        <begin position="16"/>
        <end position="27"/>
    </location>
</feature>
<name>A0AAJ5YYM9_9BASI</name>
<dbReference type="InterPro" id="IPR008010">
    <property type="entry name" value="Tatp1"/>
</dbReference>
<reference evidence="8 9" key="1">
    <citation type="submission" date="2023-03" db="EMBL/GenBank/DDBJ databases">
        <title>Mating type loci evolution in Malassezia.</title>
        <authorList>
            <person name="Coelho M.A."/>
        </authorList>
    </citation>
    <scope>NUCLEOTIDE SEQUENCE [LARGE SCALE GENOMIC DNA]</scope>
    <source>
        <strain evidence="8 9">CBS 9725</strain>
    </source>
</reference>
<feature type="transmembrane region" description="Helical" evidence="7">
    <location>
        <begin position="631"/>
        <end position="657"/>
    </location>
</feature>
<organism evidence="8 9">
    <name type="scientific">Malassezia yamatoensis</name>
    <dbReference type="NCBI Taxonomy" id="253288"/>
    <lineage>
        <taxon>Eukaryota</taxon>
        <taxon>Fungi</taxon>
        <taxon>Dikarya</taxon>
        <taxon>Basidiomycota</taxon>
        <taxon>Ustilaginomycotina</taxon>
        <taxon>Malasseziomycetes</taxon>
        <taxon>Malasseziales</taxon>
        <taxon>Malasseziaceae</taxon>
        <taxon>Malassezia</taxon>
    </lineage>
</organism>
<feature type="compositionally biased region" description="Polar residues" evidence="6">
    <location>
        <begin position="133"/>
        <end position="150"/>
    </location>
</feature>
<protein>
    <submittedName>
        <fullName evidence="8">Uncharacterized protein</fullName>
    </submittedName>
</protein>
<keyword evidence="4 7" id="KW-1133">Transmembrane helix</keyword>
<feature type="transmembrane region" description="Helical" evidence="7">
    <location>
        <begin position="245"/>
        <end position="272"/>
    </location>
</feature>
<evidence type="ECO:0000256" key="1">
    <source>
        <dbReference type="ARBA" id="ARBA00004141"/>
    </source>
</evidence>
<dbReference type="Proteomes" id="UP001219567">
    <property type="component" value="Chromosome 7"/>
</dbReference>
<keyword evidence="9" id="KW-1185">Reference proteome</keyword>
<feature type="compositionally biased region" description="Low complexity" evidence="6">
    <location>
        <begin position="28"/>
        <end position="41"/>
    </location>
</feature>
<dbReference type="PANTHER" id="PTHR13317">
    <property type="entry name" value="TRANSMEMBRANE ANTERIOR POSTERIOR TRANSFORMATION PROTEIN 1 HOMOLOG"/>
    <property type="match status" value="1"/>
</dbReference>
<evidence type="ECO:0000256" key="6">
    <source>
        <dbReference type="SAM" id="MobiDB-lite"/>
    </source>
</evidence>
<dbReference type="Pfam" id="PF05346">
    <property type="entry name" value="DUF747"/>
    <property type="match status" value="1"/>
</dbReference>
<dbReference type="AlphaFoldDB" id="A0AAJ5YYM9"/>
<proteinExistence type="inferred from homology"/>
<feature type="transmembrane region" description="Helical" evidence="7">
    <location>
        <begin position="377"/>
        <end position="399"/>
    </location>
</feature>
<feature type="compositionally biased region" description="Polar residues" evidence="6">
    <location>
        <begin position="104"/>
        <end position="119"/>
    </location>
</feature>
<dbReference type="PANTHER" id="PTHR13317:SF4">
    <property type="entry name" value="TRANSMEMBRANE ANTERIOR POSTERIOR TRANSFORMATION PROTEIN 1 HOMOLOG"/>
    <property type="match status" value="1"/>
</dbReference>
<evidence type="ECO:0000313" key="9">
    <source>
        <dbReference type="Proteomes" id="UP001219567"/>
    </source>
</evidence>
<gene>
    <name evidence="8" type="ORF">MYAM1_003853</name>
</gene>
<feature type="compositionally biased region" description="Polar residues" evidence="6">
    <location>
        <begin position="81"/>
        <end position="97"/>
    </location>
</feature>
<accession>A0AAJ5YYM9</accession>
<evidence type="ECO:0000313" key="8">
    <source>
        <dbReference type="EMBL" id="WFD01092.1"/>
    </source>
</evidence>
<comment type="similarity">
    <text evidence="2">Belongs to the TAPT1 family.</text>
</comment>
<evidence type="ECO:0000256" key="2">
    <source>
        <dbReference type="ARBA" id="ARBA00008803"/>
    </source>
</evidence>
<sequence length="742" mass="83640">MSADAEIAARKVVAENEWEDESSDDQESLAAESSASSAQSASRKHSRMYQRHRRRLFRSETLQRSFSYDSKKFNEKHASRRLSTPTSDVPTTRNRSPSQHHDNSFSTQGNVYFSESDGPSTPIAKSGSLPERPTTSTAEQDSNYHTKSMIQSASQPQVIKQRVENAMYAVLVVLGVKPPPDFDESQVFASSNSEKAESPSRPRSTSLWDHLCDEVLVNSSDGAHEMKWERVTNFMSIPIWIEKTIFFGFLICFNSLLYIFTILPMRFVLAWYTWAYNTSRWLTHGEKRYLKVSHKCDMLKGLLILHTCYFLSRIADASKMYHSVRGQDVVKLSVIFSVLEIADRLCGSFGQDALDALFSRTTLARRKNGTQPYRAMLGYYLLCLAYMVFHTLVLFYQLVTLNVAINSYDNALLTLLLSNQFVEIKTTVFKRFEKDILFQLTCADIVERFQLTMVLSAIGARNLIEAIGSQTMTGTSSLGPLPTSFDVYPYVNIVAQTLNPVLTVLLSEMLVDWLKHAFITKLNHIRPAIYGRYIDVLCRDLLSRQATRIDGDHQRQSSFVDQSPVVTRRLGLAVMPLACILIRLGFQIAEMISQTRITTDPAMDSGSESNNNAAQSLVSGLRLGFEWISVYSAWLLVAVIAWVFAVVVKILLGLNLLHFATARYATRQEREAEEARNARGRPPIGETPAETAQAQIRSMIDQPEHNATSVGLYGQQPAPQGKLKETSLLDVNRYTLTGSRLW</sequence>
<dbReference type="EMBL" id="CP119949">
    <property type="protein sequence ID" value="WFD01092.1"/>
    <property type="molecule type" value="Genomic_DNA"/>
</dbReference>
<evidence type="ECO:0000256" key="5">
    <source>
        <dbReference type="ARBA" id="ARBA00023136"/>
    </source>
</evidence>
<keyword evidence="5 7" id="KW-0472">Membrane</keyword>
<evidence type="ECO:0000256" key="7">
    <source>
        <dbReference type="SAM" id="Phobius"/>
    </source>
</evidence>
<dbReference type="GO" id="GO:0005789">
    <property type="term" value="C:endoplasmic reticulum membrane"/>
    <property type="evidence" value="ECO:0007669"/>
    <property type="project" value="TreeGrafter"/>
</dbReference>